<keyword evidence="7" id="KW-0249">Electron transport</keyword>
<dbReference type="InterPro" id="IPR016680">
    <property type="entry name" value="NDUFA8"/>
</dbReference>
<comment type="caution">
    <text evidence="10">The sequence shown here is derived from an EMBL/GenBank/DDBJ whole genome shotgun (WGS) entry which is preliminary data.</text>
</comment>
<evidence type="ECO:0000256" key="3">
    <source>
        <dbReference type="ARBA" id="ARBA00010705"/>
    </source>
</evidence>
<dbReference type="PANTHER" id="PTHR13344">
    <property type="entry name" value="NADH-UBIQUINONE OXIDOREDUCTASE"/>
    <property type="match status" value="1"/>
</dbReference>
<comment type="similarity">
    <text evidence="3">Belongs to the complex I NDUFA8 subunit family.</text>
</comment>
<evidence type="ECO:0000256" key="9">
    <source>
        <dbReference type="ARBA" id="ARBA00023157"/>
    </source>
</evidence>
<organism evidence="10 11">
    <name type="scientific">Pinctada imbricata</name>
    <name type="common">Atlantic pearl-oyster</name>
    <name type="synonym">Pinctada martensii</name>
    <dbReference type="NCBI Taxonomy" id="66713"/>
    <lineage>
        <taxon>Eukaryota</taxon>
        <taxon>Metazoa</taxon>
        <taxon>Spiralia</taxon>
        <taxon>Lophotrochozoa</taxon>
        <taxon>Mollusca</taxon>
        <taxon>Bivalvia</taxon>
        <taxon>Autobranchia</taxon>
        <taxon>Pteriomorphia</taxon>
        <taxon>Pterioida</taxon>
        <taxon>Pterioidea</taxon>
        <taxon>Pteriidae</taxon>
        <taxon>Pinctada</taxon>
    </lineage>
</organism>
<gene>
    <name evidence="10" type="ORF">FSP39_021437</name>
</gene>
<keyword evidence="11" id="KW-1185">Reference proteome</keyword>
<evidence type="ECO:0000313" key="11">
    <source>
        <dbReference type="Proteomes" id="UP001186944"/>
    </source>
</evidence>
<keyword evidence="6" id="KW-0677">Repeat</keyword>
<evidence type="ECO:0000256" key="7">
    <source>
        <dbReference type="ARBA" id="ARBA00022982"/>
    </source>
</evidence>
<accession>A0AA89CA77</accession>
<evidence type="ECO:0000313" key="10">
    <source>
        <dbReference type="EMBL" id="KAK3106509.1"/>
    </source>
</evidence>
<dbReference type="GO" id="GO:0005739">
    <property type="term" value="C:mitochondrion"/>
    <property type="evidence" value="ECO:0007669"/>
    <property type="project" value="UniProtKB-SubCell"/>
</dbReference>
<evidence type="ECO:0000256" key="6">
    <source>
        <dbReference type="ARBA" id="ARBA00022737"/>
    </source>
</evidence>
<dbReference type="AlphaFoldDB" id="A0AA89CA77"/>
<keyword evidence="9" id="KW-1015">Disulfide bond</keyword>
<keyword evidence="5" id="KW-0679">Respiratory chain</keyword>
<keyword evidence="8" id="KW-0496">Mitochondrion</keyword>
<keyword evidence="4" id="KW-0813">Transport</keyword>
<comment type="subcellular location">
    <subcellularLocation>
        <location evidence="2">Mitochondrion</location>
    </subcellularLocation>
</comment>
<evidence type="ECO:0008006" key="12">
    <source>
        <dbReference type="Google" id="ProtNLM"/>
    </source>
</evidence>
<dbReference type="PANTHER" id="PTHR13344:SF0">
    <property type="entry name" value="NADH DEHYDROGENASE [UBIQUINONE] 1 ALPHA SUBCOMPLEX SUBUNIT 8"/>
    <property type="match status" value="1"/>
</dbReference>
<evidence type="ECO:0000256" key="2">
    <source>
        <dbReference type="ARBA" id="ARBA00004173"/>
    </source>
</evidence>
<protein>
    <recommendedName>
        <fullName evidence="12">NADH dehydrogenase [ubiquinone] 1 alpha subcomplex subunit 8</fullName>
    </recommendedName>
</protein>
<comment type="function">
    <text evidence="1">Accessory subunit of the mitochondrial membrane respiratory chain NADH dehydrogenase (Complex I), that is believed not to be involved in catalysis. Complex I functions in the transfer of electrons from NADH to the respiratory chain. The immediate electron acceptor for the enzyme is believed to be ubiquinone.</text>
</comment>
<name>A0AA89CA77_PINIB</name>
<dbReference type="GO" id="GO:0006120">
    <property type="term" value="P:mitochondrial electron transport, NADH to ubiquinone"/>
    <property type="evidence" value="ECO:0007669"/>
    <property type="project" value="InterPro"/>
</dbReference>
<dbReference type="EMBL" id="VSWD01000003">
    <property type="protein sequence ID" value="KAK3106509.1"/>
    <property type="molecule type" value="Genomic_DNA"/>
</dbReference>
<evidence type="ECO:0000256" key="1">
    <source>
        <dbReference type="ARBA" id="ARBA00003195"/>
    </source>
</evidence>
<dbReference type="Proteomes" id="UP001186944">
    <property type="component" value="Unassembled WGS sequence"/>
</dbReference>
<evidence type="ECO:0000256" key="4">
    <source>
        <dbReference type="ARBA" id="ARBA00022448"/>
    </source>
</evidence>
<sequence length="200" mass="23636">MTNEEYMPSYEELTVPELKLTSPELRAGALYFGKFCDDTCKEFMLCRSETGDRRKCVNEGKEVTRCGFQFFGKVKKHCLPEFTQYYKCIDRVWFNELGYAQCRDLQHPFDECVKEKIGVERPYVGYFSKRRLYTNDRPEPPPEEIMIKRSTTMPPTKEELNERKLQSIVRPRGHLFSQSFGTRVFREESGEPIPHEKEES</sequence>
<evidence type="ECO:0000256" key="5">
    <source>
        <dbReference type="ARBA" id="ARBA00022660"/>
    </source>
</evidence>
<proteinExistence type="inferred from homology"/>
<reference evidence="10" key="1">
    <citation type="submission" date="2019-08" db="EMBL/GenBank/DDBJ databases">
        <title>The improved chromosome-level genome for the pearl oyster Pinctada fucata martensii using PacBio sequencing and Hi-C.</title>
        <authorList>
            <person name="Zheng Z."/>
        </authorList>
    </citation>
    <scope>NUCLEOTIDE SEQUENCE</scope>
    <source>
        <strain evidence="10">ZZ-2019</strain>
        <tissue evidence="10">Adductor muscle</tissue>
    </source>
</reference>
<evidence type="ECO:0000256" key="8">
    <source>
        <dbReference type="ARBA" id="ARBA00023128"/>
    </source>
</evidence>